<dbReference type="Gene3D" id="2.60.120.200">
    <property type="match status" value="1"/>
</dbReference>
<protein>
    <recommendedName>
        <fullName evidence="1">Polysaccharide lyase 14 domain-containing protein</fullName>
    </recommendedName>
</protein>
<dbReference type="EMBL" id="JANVFT010000031">
    <property type="protein sequence ID" value="KAJ4495332.1"/>
    <property type="molecule type" value="Genomic_DNA"/>
</dbReference>
<dbReference type="PANTHER" id="PTHR40124">
    <property type="match status" value="1"/>
</dbReference>
<keyword evidence="3" id="KW-1185">Reference proteome</keyword>
<sequence length="319" mass="34570">MSSQALESTLSSYHPLVPIPYFQCGFTTSTLSISSNPSLAIVDLIDEFIGVHKISSRTAHPLVSPPNPIDHGINDSEYESNCVCLPPPPLAWEAFYPKGSINPSAEIPGGFGFYLSGPKEFSDGLLSSSDGTGAKEILMSYRMMLQSDWEWAKGGKLPGVFGGIDNLAYGCSGGRKDGRESCFDVRIMWRSKGAGELYIYLPLTAENKKRLSNVPPLSLENPDFGFSVGRGAFFIPVGRWISIAIRVKLNAVGVDDGEIELWIDGASVISITGLSFRNSEKSGLKGMHFQTFFGGNKPDWASPKDQRAWFADVTGVIVG</sequence>
<proteinExistence type="predicted"/>
<reference evidence="2" key="1">
    <citation type="submission" date="2022-08" db="EMBL/GenBank/DDBJ databases">
        <title>A Global Phylogenomic Analysis of the Shiitake Genus Lentinula.</title>
        <authorList>
            <consortium name="DOE Joint Genome Institute"/>
            <person name="Sierra-Patev S."/>
            <person name="Min B."/>
            <person name="Naranjo-Ortiz M."/>
            <person name="Looney B."/>
            <person name="Konkel Z."/>
            <person name="Slot J.C."/>
            <person name="Sakamoto Y."/>
            <person name="Steenwyk J.L."/>
            <person name="Rokas A."/>
            <person name="Carro J."/>
            <person name="Camarero S."/>
            <person name="Ferreira P."/>
            <person name="Molpeceres G."/>
            <person name="Ruiz-Duenas F.J."/>
            <person name="Serrano A."/>
            <person name="Henrissat B."/>
            <person name="Drula E."/>
            <person name="Hughes K.W."/>
            <person name="Mata J.L."/>
            <person name="Ishikawa N.K."/>
            <person name="Vargas-Isla R."/>
            <person name="Ushijima S."/>
            <person name="Smith C.A."/>
            <person name="Ahrendt S."/>
            <person name="Andreopoulos W."/>
            <person name="He G."/>
            <person name="Labutti K."/>
            <person name="Lipzen A."/>
            <person name="Ng V."/>
            <person name="Riley R."/>
            <person name="Sandor L."/>
            <person name="Barry K."/>
            <person name="Martinez A.T."/>
            <person name="Xiao Y."/>
            <person name="Gibbons J.G."/>
            <person name="Terashima K."/>
            <person name="Grigoriev I.V."/>
            <person name="Hibbett D.S."/>
        </authorList>
    </citation>
    <scope>NUCLEOTIDE SEQUENCE</scope>
    <source>
        <strain evidence="2">RHP3577 ss4</strain>
    </source>
</reference>
<dbReference type="InterPro" id="IPR048958">
    <property type="entry name" value="Polysacc_lyase_14"/>
</dbReference>
<evidence type="ECO:0000259" key="1">
    <source>
        <dbReference type="Pfam" id="PF21294"/>
    </source>
</evidence>
<evidence type="ECO:0000313" key="2">
    <source>
        <dbReference type="EMBL" id="KAJ4495332.1"/>
    </source>
</evidence>
<dbReference type="Pfam" id="PF21294">
    <property type="entry name" value="Polysacc_lyase_14"/>
    <property type="match status" value="1"/>
</dbReference>
<feature type="domain" description="Polysaccharide lyase 14" evidence="1">
    <location>
        <begin position="93"/>
        <end position="313"/>
    </location>
</feature>
<dbReference type="Proteomes" id="UP001150217">
    <property type="component" value="Unassembled WGS sequence"/>
</dbReference>
<name>A0ABQ8VI65_9AGAR</name>
<evidence type="ECO:0000313" key="3">
    <source>
        <dbReference type="Proteomes" id="UP001150217"/>
    </source>
</evidence>
<comment type="caution">
    <text evidence="2">The sequence shown here is derived from an EMBL/GenBank/DDBJ whole genome shotgun (WGS) entry which is preliminary data.</text>
</comment>
<accession>A0ABQ8VI65</accession>
<gene>
    <name evidence="2" type="ORF">C8R41DRAFT_909764</name>
</gene>
<dbReference type="PANTHER" id="PTHR40124:SF1">
    <property type="entry name" value="DISAGGREGATASE RELATED REPEAT PROTEIN"/>
    <property type="match status" value="1"/>
</dbReference>
<organism evidence="2 3">
    <name type="scientific">Lentinula lateritia</name>
    <dbReference type="NCBI Taxonomy" id="40482"/>
    <lineage>
        <taxon>Eukaryota</taxon>
        <taxon>Fungi</taxon>
        <taxon>Dikarya</taxon>
        <taxon>Basidiomycota</taxon>
        <taxon>Agaricomycotina</taxon>
        <taxon>Agaricomycetes</taxon>
        <taxon>Agaricomycetidae</taxon>
        <taxon>Agaricales</taxon>
        <taxon>Marasmiineae</taxon>
        <taxon>Omphalotaceae</taxon>
        <taxon>Lentinula</taxon>
    </lineage>
</organism>